<reference evidence="1 2" key="1">
    <citation type="submission" date="2024-07" db="EMBL/GenBank/DDBJ databases">
        <title>Section-level genome sequencing and comparative genomics of Aspergillus sections Usti and Cavernicolus.</title>
        <authorList>
            <consortium name="Lawrence Berkeley National Laboratory"/>
            <person name="Nybo J.L."/>
            <person name="Vesth T.C."/>
            <person name="Theobald S."/>
            <person name="Frisvad J.C."/>
            <person name="Larsen T.O."/>
            <person name="Kjaerboelling I."/>
            <person name="Rothschild-Mancinelli K."/>
            <person name="Lyhne E.K."/>
            <person name="Kogle M.E."/>
            <person name="Barry K."/>
            <person name="Clum A."/>
            <person name="Na H."/>
            <person name="Ledsgaard L."/>
            <person name="Lin J."/>
            <person name="Lipzen A."/>
            <person name="Kuo A."/>
            <person name="Riley R."/>
            <person name="Mondo S."/>
            <person name="Labutti K."/>
            <person name="Haridas S."/>
            <person name="Pangalinan J."/>
            <person name="Salamov A.A."/>
            <person name="Simmons B.A."/>
            <person name="Magnuson J.K."/>
            <person name="Chen J."/>
            <person name="Drula E."/>
            <person name="Henrissat B."/>
            <person name="Wiebenga A."/>
            <person name="Lubbers R.J."/>
            <person name="Gomes A.C."/>
            <person name="Makela M.R."/>
            <person name="Stajich J."/>
            <person name="Grigoriev I.V."/>
            <person name="Mortensen U.H."/>
            <person name="De Vries R.P."/>
            <person name="Baker S.E."/>
            <person name="Andersen M.R."/>
        </authorList>
    </citation>
    <scope>NUCLEOTIDE SEQUENCE [LARGE SCALE GENOMIC DNA]</scope>
    <source>
        <strain evidence="1 2">CBS 209.92</strain>
    </source>
</reference>
<evidence type="ECO:0000313" key="1">
    <source>
        <dbReference type="EMBL" id="KAL2786649.1"/>
    </source>
</evidence>
<comment type="caution">
    <text evidence="1">The sequence shown here is derived from an EMBL/GenBank/DDBJ whole genome shotgun (WGS) entry which is preliminary data.</text>
</comment>
<accession>A0ABR4FTS5</accession>
<gene>
    <name evidence="1" type="ORF">BJX66DRAFT_341968</name>
</gene>
<dbReference type="Proteomes" id="UP001610563">
    <property type="component" value="Unassembled WGS sequence"/>
</dbReference>
<evidence type="ECO:0000313" key="2">
    <source>
        <dbReference type="Proteomes" id="UP001610563"/>
    </source>
</evidence>
<sequence length="409" mass="46163">MTDSMNMYFHHFRAYIAPTAIPFDGAQEGTMWAQRSAALPALRYIGLFLAAENMAVLESTPRVAPSTSSISSQHAIRYRIKAITYLNQLLQQPVTATAESTIFCVSTVKHCEALNAQFTALQAHKHGLRTLINLAGGLENLGHALVATIYQGDIATAALNDSQPCFPMLPSFRAEVMNEAEMFSPSNGSYHYGFPTPLSVSCFGTRFTNSLWCGKLDAEMRTTLHACRRLFMHFEMGIRFPSLVKPTDKDLYIILLHHLLSFRYSTSDNDMNEPLCRTLFLYTYMRIWNFGSFPVTRYITNGLKESLIARLAYFQTTAPDLLLWILAIGSLASQGYESHQWFVGTLRDLTIHLNLTEWDAVRSILVEFFYSDRPGYGTGEDLWNEVMAPSPMYIAPRVSEFTLQMTSTR</sequence>
<dbReference type="PANTHER" id="PTHR37540:SF5">
    <property type="entry name" value="TRANSCRIPTION FACTOR DOMAIN-CONTAINING PROTEIN"/>
    <property type="match status" value="1"/>
</dbReference>
<name>A0ABR4FTS5_9EURO</name>
<protein>
    <recommendedName>
        <fullName evidence="3">C6 transcription factor</fullName>
    </recommendedName>
</protein>
<dbReference type="EMBL" id="JBFTWV010000113">
    <property type="protein sequence ID" value="KAL2786649.1"/>
    <property type="molecule type" value="Genomic_DNA"/>
</dbReference>
<proteinExistence type="predicted"/>
<organism evidence="1 2">
    <name type="scientific">Aspergillus keveii</name>
    <dbReference type="NCBI Taxonomy" id="714993"/>
    <lineage>
        <taxon>Eukaryota</taxon>
        <taxon>Fungi</taxon>
        <taxon>Dikarya</taxon>
        <taxon>Ascomycota</taxon>
        <taxon>Pezizomycotina</taxon>
        <taxon>Eurotiomycetes</taxon>
        <taxon>Eurotiomycetidae</taxon>
        <taxon>Eurotiales</taxon>
        <taxon>Aspergillaceae</taxon>
        <taxon>Aspergillus</taxon>
        <taxon>Aspergillus subgen. Nidulantes</taxon>
    </lineage>
</organism>
<evidence type="ECO:0008006" key="3">
    <source>
        <dbReference type="Google" id="ProtNLM"/>
    </source>
</evidence>
<dbReference type="PANTHER" id="PTHR37540">
    <property type="entry name" value="TRANSCRIPTION FACTOR (ACR-2), PUTATIVE-RELATED-RELATED"/>
    <property type="match status" value="1"/>
</dbReference>
<keyword evidence="2" id="KW-1185">Reference proteome</keyword>